<dbReference type="PANTHER" id="PTHR30055:SF151">
    <property type="entry name" value="TRANSCRIPTIONAL REGULATORY PROTEIN"/>
    <property type="match status" value="1"/>
</dbReference>
<dbReference type="GO" id="GO:0045892">
    <property type="term" value="P:negative regulation of DNA-templated transcription"/>
    <property type="evidence" value="ECO:0007669"/>
    <property type="project" value="InterPro"/>
</dbReference>
<keyword evidence="8" id="KW-1185">Reference proteome</keyword>
<evidence type="ECO:0000256" key="1">
    <source>
        <dbReference type="ARBA" id="ARBA00022491"/>
    </source>
</evidence>
<dbReference type="Gene3D" id="1.10.10.60">
    <property type="entry name" value="Homeodomain-like"/>
    <property type="match status" value="1"/>
</dbReference>
<dbReference type="RefSeq" id="WP_183373310.1">
    <property type="nucleotide sequence ID" value="NZ_BAABHL010000075.1"/>
</dbReference>
<dbReference type="InterPro" id="IPR001647">
    <property type="entry name" value="HTH_TetR"/>
</dbReference>
<dbReference type="PANTHER" id="PTHR30055">
    <property type="entry name" value="HTH-TYPE TRANSCRIPTIONAL REGULATOR RUTR"/>
    <property type="match status" value="1"/>
</dbReference>
<dbReference type="AlphaFoldDB" id="A0A840F8Y1"/>
<comment type="caution">
    <text evidence="7">The sequence shown here is derived from an EMBL/GenBank/DDBJ whole genome shotgun (WGS) entry which is preliminary data.</text>
</comment>
<evidence type="ECO:0000256" key="4">
    <source>
        <dbReference type="ARBA" id="ARBA00023163"/>
    </source>
</evidence>
<dbReference type="InterPro" id="IPR023772">
    <property type="entry name" value="DNA-bd_HTH_TetR-type_CS"/>
</dbReference>
<dbReference type="PROSITE" id="PS50977">
    <property type="entry name" value="HTH_TETR_2"/>
    <property type="match status" value="1"/>
</dbReference>
<name>A0A840F8Y1_9ACTN</name>
<gene>
    <name evidence="7" type="ORF">BKA16_004684</name>
</gene>
<organism evidence="7 8">
    <name type="scientific">Gordonia humi</name>
    <dbReference type="NCBI Taxonomy" id="686429"/>
    <lineage>
        <taxon>Bacteria</taxon>
        <taxon>Bacillati</taxon>
        <taxon>Actinomycetota</taxon>
        <taxon>Actinomycetes</taxon>
        <taxon>Mycobacteriales</taxon>
        <taxon>Gordoniaceae</taxon>
        <taxon>Gordonia</taxon>
    </lineage>
</organism>
<feature type="domain" description="HTH tetR-type" evidence="6">
    <location>
        <begin position="3"/>
        <end position="63"/>
    </location>
</feature>
<dbReference type="InterPro" id="IPR003012">
    <property type="entry name" value="Tet_transcr_reg_TetR"/>
</dbReference>
<dbReference type="GO" id="GO:0003700">
    <property type="term" value="F:DNA-binding transcription factor activity"/>
    <property type="evidence" value="ECO:0007669"/>
    <property type="project" value="TreeGrafter"/>
</dbReference>
<dbReference type="InterPro" id="IPR004111">
    <property type="entry name" value="Repressor_TetR_C"/>
</dbReference>
<accession>A0A840F8Y1</accession>
<keyword evidence="1" id="KW-0678">Repressor</keyword>
<dbReference type="PRINTS" id="PR00400">
    <property type="entry name" value="TETREPRESSOR"/>
</dbReference>
<keyword evidence="3 5" id="KW-0238">DNA-binding</keyword>
<reference evidence="7 8" key="1">
    <citation type="submission" date="2020-08" db="EMBL/GenBank/DDBJ databases">
        <title>Sequencing the genomes of 1000 actinobacteria strains.</title>
        <authorList>
            <person name="Klenk H.-P."/>
        </authorList>
    </citation>
    <scope>NUCLEOTIDE SEQUENCE [LARGE SCALE GENOMIC DNA]</scope>
    <source>
        <strain evidence="7 8">DSM 45298</strain>
    </source>
</reference>
<dbReference type="Pfam" id="PF02909">
    <property type="entry name" value="TetR_C_1"/>
    <property type="match status" value="1"/>
</dbReference>
<evidence type="ECO:0000313" key="8">
    <source>
        <dbReference type="Proteomes" id="UP000551501"/>
    </source>
</evidence>
<sequence>MVQVRRGDVVAGGLELLDADGLEALTTRKLAAHLGLQAGSLYWHFPSKQALLEAMADELIAGVGAPSPGGTWDEKLAEFARRLRGALSSRRDGARVVAGSYVTEQNTVAVSLAWVQAVRVRGLDLEDAARSGFAVFSFVLGHVIEEQGMAELTAAQRTAKSQSALSETERPGQPDEVTAALVDAALADANDRFEFGLGLFLDGLRRRQASTTARSADDRRAP</sequence>
<dbReference type="SUPFAM" id="SSF48498">
    <property type="entry name" value="Tetracyclin repressor-like, C-terminal domain"/>
    <property type="match status" value="1"/>
</dbReference>
<dbReference type="InterPro" id="IPR050109">
    <property type="entry name" value="HTH-type_TetR-like_transc_reg"/>
</dbReference>
<proteinExistence type="predicted"/>
<dbReference type="PRINTS" id="PR00455">
    <property type="entry name" value="HTHTETR"/>
</dbReference>
<evidence type="ECO:0000256" key="3">
    <source>
        <dbReference type="ARBA" id="ARBA00023125"/>
    </source>
</evidence>
<feature type="DNA-binding region" description="H-T-H motif" evidence="5">
    <location>
        <begin position="26"/>
        <end position="45"/>
    </location>
</feature>
<dbReference type="InterPro" id="IPR009057">
    <property type="entry name" value="Homeodomain-like_sf"/>
</dbReference>
<dbReference type="InterPro" id="IPR036271">
    <property type="entry name" value="Tet_transcr_reg_TetR-rel_C_sf"/>
</dbReference>
<protein>
    <submittedName>
        <fullName evidence="7">TetR/AcrR family tetracycline transcriptional repressor</fullName>
    </submittedName>
</protein>
<dbReference type="Proteomes" id="UP000551501">
    <property type="component" value="Unassembled WGS sequence"/>
</dbReference>
<dbReference type="GO" id="GO:0000976">
    <property type="term" value="F:transcription cis-regulatory region binding"/>
    <property type="evidence" value="ECO:0007669"/>
    <property type="project" value="TreeGrafter"/>
</dbReference>
<keyword evidence="4" id="KW-0804">Transcription</keyword>
<dbReference type="SUPFAM" id="SSF46689">
    <property type="entry name" value="Homeodomain-like"/>
    <property type="match status" value="1"/>
</dbReference>
<evidence type="ECO:0000256" key="2">
    <source>
        <dbReference type="ARBA" id="ARBA00023015"/>
    </source>
</evidence>
<evidence type="ECO:0000259" key="6">
    <source>
        <dbReference type="PROSITE" id="PS50977"/>
    </source>
</evidence>
<dbReference type="EMBL" id="JACIFP010000002">
    <property type="protein sequence ID" value="MBB4138059.1"/>
    <property type="molecule type" value="Genomic_DNA"/>
</dbReference>
<dbReference type="GO" id="GO:0046677">
    <property type="term" value="P:response to antibiotic"/>
    <property type="evidence" value="ECO:0007669"/>
    <property type="project" value="InterPro"/>
</dbReference>
<dbReference type="Gene3D" id="1.10.357.10">
    <property type="entry name" value="Tetracycline Repressor, domain 2"/>
    <property type="match status" value="1"/>
</dbReference>
<dbReference type="PROSITE" id="PS01081">
    <property type="entry name" value="HTH_TETR_1"/>
    <property type="match status" value="1"/>
</dbReference>
<dbReference type="Pfam" id="PF00440">
    <property type="entry name" value="TetR_N"/>
    <property type="match status" value="1"/>
</dbReference>
<keyword evidence="2" id="KW-0805">Transcription regulation</keyword>
<evidence type="ECO:0000256" key="5">
    <source>
        <dbReference type="PROSITE-ProRule" id="PRU00335"/>
    </source>
</evidence>
<evidence type="ECO:0000313" key="7">
    <source>
        <dbReference type="EMBL" id="MBB4138059.1"/>
    </source>
</evidence>